<evidence type="ECO:0000256" key="7">
    <source>
        <dbReference type="RuleBase" id="RU000304"/>
    </source>
</evidence>
<dbReference type="AlphaFoldDB" id="A0A9W9A7I0"/>
<sequence>MGAVCCCFSEPIDFDSEVNLYHFELHRAVGKGAFGKVRVVEHKRTKKLYALKYVEKARCIKQKAVANIIQERRLLEEIDHAFVVNMRYAFQDDQNCFFVLDLMLGGDLRFHLERKGPLPEKVVAFWLAQLASAIAYLHRQHIVHRDLKPDNVLLDAQGNAHITDFNVAIHYSDRRPHTSVAGSMAYMAPEIFGQQGYSWQIDWWSLGITIYELLFNKRPFDGRNIERMKSAIAKDPLQFPTDLIPLGDHGINMLKQLIERNPSRRIGCRSTDQLDDFRQHPWFGSLEWDRLETKELTAPFIPDLKQANFDVSYELDEFLMVEKPLTHTKRKANTDLERLKPELRQLEEQFTVYDYDRSRRQSYYPHNQPVFTMTATGQSAHYQDGSVPLQPTATIAEASRSGSPEVFNSDTRSPHSLPAPYSS</sequence>
<evidence type="ECO:0000256" key="1">
    <source>
        <dbReference type="ARBA" id="ARBA00022527"/>
    </source>
</evidence>
<feature type="region of interest" description="Disordered" evidence="8">
    <location>
        <begin position="396"/>
        <end position="423"/>
    </location>
</feature>
<evidence type="ECO:0000313" key="12">
    <source>
        <dbReference type="Proteomes" id="UP001150266"/>
    </source>
</evidence>
<dbReference type="EMBL" id="JAOTPV010000014">
    <property type="protein sequence ID" value="KAJ4475756.1"/>
    <property type="molecule type" value="Genomic_DNA"/>
</dbReference>
<reference evidence="11" key="1">
    <citation type="submission" date="2022-08" db="EMBL/GenBank/DDBJ databases">
        <title>A Global Phylogenomic Analysis of the Shiitake Genus Lentinula.</title>
        <authorList>
            <consortium name="DOE Joint Genome Institute"/>
            <person name="Sierra-Patev S."/>
            <person name="Min B."/>
            <person name="Naranjo-Ortiz M."/>
            <person name="Looney B."/>
            <person name="Konkel Z."/>
            <person name="Slot J.C."/>
            <person name="Sakamoto Y."/>
            <person name="Steenwyk J.L."/>
            <person name="Rokas A."/>
            <person name="Carro J."/>
            <person name="Camarero S."/>
            <person name="Ferreira P."/>
            <person name="Molpeceres G."/>
            <person name="Ruiz-Duenas F.J."/>
            <person name="Serrano A."/>
            <person name="Henrissat B."/>
            <person name="Drula E."/>
            <person name="Hughes K.W."/>
            <person name="Mata J.L."/>
            <person name="Ishikawa N.K."/>
            <person name="Vargas-Isla R."/>
            <person name="Ushijima S."/>
            <person name="Smith C.A."/>
            <person name="Ahrendt S."/>
            <person name="Andreopoulos W."/>
            <person name="He G."/>
            <person name="Labutti K."/>
            <person name="Lipzen A."/>
            <person name="Ng V."/>
            <person name="Riley R."/>
            <person name="Sandor L."/>
            <person name="Barry K."/>
            <person name="Martinez A.T."/>
            <person name="Xiao Y."/>
            <person name="Gibbons J.G."/>
            <person name="Terashima K."/>
            <person name="Grigoriev I.V."/>
            <person name="Hibbett D.S."/>
        </authorList>
    </citation>
    <scope>NUCLEOTIDE SEQUENCE</scope>
    <source>
        <strain evidence="11">JLM2183</strain>
    </source>
</reference>
<dbReference type="Gene3D" id="1.10.510.10">
    <property type="entry name" value="Transferase(Phosphotransferase) domain 1"/>
    <property type="match status" value="1"/>
</dbReference>
<dbReference type="InterPro" id="IPR017441">
    <property type="entry name" value="Protein_kinase_ATP_BS"/>
</dbReference>
<dbReference type="InterPro" id="IPR000961">
    <property type="entry name" value="AGC-kinase_C"/>
</dbReference>
<dbReference type="GO" id="GO:0004703">
    <property type="term" value="F:G protein-coupled receptor kinase activity"/>
    <property type="evidence" value="ECO:0007669"/>
    <property type="project" value="TreeGrafter"/>
</dbReference>
<keyword evidence="5 6" id="KW-0067">ATP-binding</keyword>
<evidence type="ECO:0000256" key="8">
    <source>
        <dbReference type="SAM" id="MobiDB-lite"/>
    </source>
</evidence>
<evidence type="ECO:0000256" key="6">
    <source>
        <dbReference type="PROSITE-ProRule" id="PRU10141"/>
    </source>
</evidence>
<feature type="domain" description="AGC-kinase C-terminal" evidence="10">
    <location>
        <begin position="284"/>
        <end position="365"/>
    </location>
</feature>
<feature type="binding site" evidence="6">
    <location>
        <position position="52"/>
    </location>
    <ligand>
        <name>ATP</name>
        <dbReference type="ChEBI" id="CHEBI:30616"/>
    </ligand>
</feature>
<dbReference type="SMART" id="SM00220">
    <property type="entry name" value="S_TKc"/>
    <property type="match status" value="1"/>
</dbReference>
<dbReference type="GO" id="GO:0007186">
    <property type="term" value="P:G protein-coupled receptor signaling pathway"/>
    <property type="evidence" value="ECO:0007669"/>
    <property type="project" value="TreeGrafter"/>
</dbReference>
<gene>
    <name evidence="11" type="ORF">J3R30DRAFT_592350</name>
</gene>
<dbReference type="GO" id="GO:0005524">
    <property type="term" value="F:ATP binding"/>
    <property type="evidence" value="ECO:0007669"/>
    <property type="project" value="UniProtKB-UniRule"/>
</dbReference>
<dbReference type="PROSITE" id="PS00108">
    <property type="entry name" value="PROTEIN_KINASE_ST"/>
    <property type="match status" value="1"/>
</dbReference>
<dbReference type="Proteomes" id="UP001150266">
    <property type="component" value="Unassembled WGS sequence"/>
</dbReference>
<evidence type="ECO:0000256" key="3">
    <source>
        <dbReference type="ARBA" id="ARBA00022741"/>
    </source>
</evidence>
<evidence type="ECO:0000256" key="4">
    <source>
        <dbReference type="ARBA" id="ARBA00022777"/>
    </source>
</evidence>
<evidence type="ECO:0000313" key="11">
    <source>
        <dbReference type="EMBL" id="KAJ4475756.1"/>
    </source>
</evidence>
<comment type="caution">
    <text evidence="11">The sequence shown here is derived from an EMBL/GenBank/DDBJ whole genome shotgun (WGS) entry which is preliminary data.</text>
</comment>
<proteinExistence type="inferred from homology"/>
<keyword evidence="12" id="KW-1185">Reference proteome</keyword>
<dbReference type="PROSITE" id="PS00107">
    <property type="entry name" value="PROTEIN_KINASE_ATP"/>
    <property type="match status" value="1"/>
</dbReference>
<name>A0A9W9A7I0_9AGAR</name>
<keyword evidence="3 6" id="KW-0547">Nucleotide-binding</keyword>
<dbReference type="Pfam" id="PF00069">
    <property type="entry name" value="Pkinase"/>
    <property type="match status" value="1"/>
</dbReference>
<dbReference type="PANTHER" id="PTHR24355">
    <property type="entry name" value="G PROTEIN-COUPLED RECEPTOR KINASE/RIBOSOMAL PROTEIN S6 KINASE"/>
    <property type="match status" value="1"/>
</dbReference>
<dbReference type="GO" id="GO:0001664">
    <property type="term" value="F:G protein-coupled receptor binding"/>
    <property type="evidence" value="ECO:0007669"/>
    <property type="project" value="TreeGrafter"/>
</dbReference>
<dbReference type="SUPFAM" id="SSF56112">
    <property type="entry name" value="Protein kinase-like (PK-like)"/>
    <property type="match status" value="1"/>
</dbReference>
<dbReference type="OrthoDB" id="354826at2759"/>
<keyword evidence="4 11" id="KW-0418">Kinase</keyword>
<dbReference type="PANTHER" id="PTHR24355:SF30">
    <property type="entry name" value="SERINE_THREONINE-PROTEIN KINASE 32B ISOFORM X1"/>
    <property type="match status" value="1"/>
</dbReference>
<organism evidence="11 12">
    <name type="scientific">Lentinula aciculospora</name>
    <dbReference type="NCBI Taxonomy" id="153920"/>
    <lineage>
        <taxon>Eukaryota</taxon>
        <taxon>Fungi</taxon>
        <taxon>Dikarya</taxon>
        <taxon>Basidiomycota</taxon>
        <taxon>Agaricomycotina</taxon>
        <taxon>Agaricomycetes</taxon>
        <taxon>Agaricomycetidae</taxon>
        <taxon>Agaricales</taxon>
        <taxon>Marasmiineae</taxon>
        <taxon>Omphalotaceae</taxon>
        <taxon>Lentinula</taxon>
    </lineage>
</organism>
<dbReference type="InterPro" id="IPR011009">
    <property type="entry name" value="Kinase-like_dom_sf"/>
</dbReference>
<protein>
    <submittedName>
        <fullName evidence="11">Kinase-like domain-containing protein</fullName>
    </submittedName>
</protein>
<dbReference type="InterPro" id="IPR008271">
    <property type="entry name" value="Ser/Thr_kinase_AS"/>
</dbReference>
<accession>A0A9W9A7I0</accession>
<dbReference type="PROSITE" id="PS50011">
    <property type="entry name" value="PROTEIN_KINASE_DOM"/>
    <property type="match status" value="1"/>
</dbReference>
<dbReference type="InterPro" id="IPR000719">
    <property type="entry name" value="Prot_kinase_dom"/>
</dbReference>
<evidence type="ECO:0000256" key="5">
    <source>
        <dbReference type="ARBA" id="ARBA00022840"/>
    </source>
</evidence>
<dbReference type="Gene3D" id="3.30.200.20">
    <property type="entry name" value="Phosphorylase Kinase, domain 1"/>
    <property type="match status" value="1"/>
</dbReference>
<keyword evidence="2" id="KW-0808">Transferase</keyword>
<dbReference type="FunFam" id="1.10.510.10:FF:000571">
    <property type="entry name" value="Maternal embryonic leucine zipper kinase"/>
    <property type="match status" value="1"/>
</dbReference>
<feature type="domain" description="Protein kinase" evidence="9">
    <location>
        <begin position="23"/>
        <end position="283"/>
    </location>
</feature>
<feature type="compositionally biased region" description="Polar residues" evidence="8">
    <location>
        <begin position="400"/>
        <end position="411"/>
    </location>
</feature>
<keyword evidence="1 7" id="KW-0723">Serine/threonine-protein kinase</keyword>
<dbReference type="PROSITE" id="PS51285">
    <property type="entry name" value="AGC_KINASE_CTER"/>
    <property type="match status" value="1"/>
</dbReference>
<dbReference type="FunFam" id="3.30.200.20:FF:000354">
    <property type="entry name" value="AGC/YANK protein kinase"/>
    <property type="match status" value="1"/>
</dbReference>
<comment type="similarity">
    <text evidence="7">Belongs to the protein kinase superfamily.</text>
</comment>
<dbReference type="GO" id="GO:0009966">
    <property type="term" value="P:regulation of signal transduction"/>
    <property type="evidence" value="ECO:0007669"/>
    <property type="project" value="TreeGrafter"/>
</dbReference>
<evidence type="ECO:0000259" key="10">
    <source>
        <dbReference type="PROSITE" id="PS51285"/>
    </source>
</evidence>
<evidence type="ECO:0000259" key="9">
    <source>
        <dbReference type="PROSITE" id="PS50011"/>
    </source>
</evidence>
<evidence type="ECO:0000256" key="2">
    <source>
        <dbReference type="ARBA" id="ARBA00022679"/>
    </source>
</evidence>